<proteinExistence type="predicted"/>
<organism evidence="1 2">
    <name type="scientific">Anas platyrhynchos</name>
    <name type="common">Mallard</name>
    <name type="synonym">Anas boschas</name>
    <dbReference type="NCBI Taxonomy" id="8839"/>
    <lineage>
        <taxon>Eukaryota</taxon>
        <taxon>Metazoa</taxon>
        <taxon>Chordata</taxon>
        <taxon>Craniata</taxon>
        <taxon>Vertebrata</taxon>
        <taxon>Euteleostomi</taxon>
        <taxon>Archelosauria</taxon>
        <taxon>Archosauria</taxon>
        <taxon>Dinosauria</taxon>
        <taxon>Saurischia</taxon>
        <taxon>Theropoda</taxon>
        <taxon>Coelurosauria</taxon>
        <taxon>Aves</taxon>
        <taxon>Neognathae</taxon>
        <taxon>Galloanserae</taxon>
        <taxon>Anseriformes</taxon>
        <taxon>Anatidae</taxon>
        <taxon>Anatinae</taxon>
        <taxon>Anas</taxon>
    </lineage>
</organism>
<evidence type="ECO:0000313" key="1">
    <source>
        <dbReference type="EMBL" id="EOA99641.1"/>
    </source>
</evidence>
<keyword evidence="2" id="KW-1185">Reference proteome</keyword>
<dbReference type="EMBL" id="KB743294">
    <property type="protein sequence ID" value="EOA99641.1"/>
    <property type="molecule type" value="Genomic_DNA"/>
</dbReference>
<feature type="non-terminal residue" evidence="1">
    <location>
        <position position="1"/>
    </location>
</feature>
<evidence type="ECO:0000313" key="2">
    <source>
        <dbReference type="Proteomes" id="UP000296049"/>
    </source>
</evidence>
<protein>
    <submittedName>
        <fullName evidence="1">Uncharacterized protein</fullName>
    </submittedName>
</protein>
<gene>
    <name evidence="1" type="ORF">Anapl_15090</name>
</gene>
<sequence length="47" mass="5286">NTGIYFIKKVTNRWTVGLSYKMTIMISTGKNFLQSIIGNCSIFALVI</sequence>
<reference evidence="2" key="1">
    <citation type="journal article" date="2013" name="Nat. Genet.">
        <title>The duck genome and transcriptome provide insight into an avian influenza virus reservoir species.</title>
        <authorList>
            <person name="Huang Y."/>
            <person name="Li Y."/>
            <person name="Burt D.W."/>
            <person name="Chen H."/>
            <person name="Zhang Y."/>
            <person name="Qian W."/>
            <person name="Kim H."/>
            <person name="Gan S."/>
            <person name="Zhao Y."/>
            <person name="Li J."/>
            <person name="Yi K."/>
            <person name="Feng H."/>
            <person name="Zhu P."/>
            <person name="Li B."/>
            <person name="Liu Q."/>
            <person name="Fairley S."/>
            <person name="Magor K.E."/>
            <person name="Du Z."/>
            <person name="Hu X."/>
            <person name="Goodman L."/>
            <person name="Tafer H."/>
            <person name="Vignal A."/>
            <person name="Lee T."/>
            <person name="Kim K.W."/>
            <person name="Sheng Z."/>
            <person name="An Y."/>
            <person name="Searle S."/>
            <person name="Herrero J."/>
            <person name="Groenen M.A."/>
            <person name="Crooijmans R.P."/>
            <person name="Faraut T."/>
            <person name="Cai Q."/>
            <person name="Webster R.G."/>
            <person name="Aldridge J.R."/>
            <person name="Warren W.C."/>
            <person name="Bartschat S."/>
            <person name="Kehr S."/>
            <person name="Marz M."/>
            <person name="Stadler P.F."/>
            <person name="Smith J."/>
            <person name="Kraus R.H."/>
            <person name="Zhao Y."/>
            <person name="Ren L."/>
            <person name="Fei J."/>
            <person name="Morisson M."/>
            <person name="Kaiser P."/>
            <person name="Griffin D.K."/>
            <person name="Rao M."/>
            <person name="Pitel F."/>
            <person name="Wang J."/>
            <person name="Li N."/>
        </authorList>
    </citation>
    <scope>NUCLEOTIDE SEQUENCE [LARGE SCALE GENOMIC DNA]</scope>
</reference>
<name>R0JR56_ANAPL</name>
<accession>R0JR56</accession>
<feature type="non-terminal residue" evidence="1">
    <location>
        <position position="47"/>
    </location>
</feature>
<dbReference type="AlphaFoldDB" id="R0JR56"/>
<dbReference type="Proteomes" id="UP000296049">
    <property type="component" value="Unassembled WGS sequence"/>
</dbReference>